<dbReference type="InterPro" id="IPR052166">
    <property type="entry name" value="Diverse_Acyl-CoA_DH"/>
</dbReference>
<evidence type="ECO:0000259" key="10">
    <source>
        <dbReference type="Pfam" id="PF12806"/>
    </source>
</evidence>
<evidence type="ECO:0000256" key="4">
    <source>
        <dbReference type="ARBA" id="ARBA00022827"/>
    </source>
</evidence>
<dbReference type="PANTHER" id="PTHR42803:SF1">
    <property type="entry name" value="BROAD-SPECIFICITY LINEAR ACYL-COA DEHYDROGENASE FADE5"/>
    <property type="match status" value="1"/>
</dbReference>
<gene>
    <name evidence="11" type="ORF">LZ496_00805</name>
</gene>
<dbReference type="InterPro" id="IPR037069">
    <property type="entry name" value="AcylCoA_DH/ox_N_sf"/>
</dbReference>
<comment type="caution">
    <text evidence="11">The sequence shown here is derived from an EMBL/GenBank/DDBJ whole genome shotgun (WGS) entry which is preliminary data.</text>
</comment>
<name>A0ABT0RQU9_9SPHN</name>
<evidence type="ECO:0000259" key="9">
    <source>
        <dbReference type="Pfam" id="PF02771"/>
    </source>
</evidence>
<evidence type="ECO:0000256" key="2">
    <source>
        <dbReference type="ARBA" id="ARBA00009347"/>
    </source>
</evidence>
<feature type="domain" description="Acetyl-CoA dehydrogenase-like C-terminal" evidence="10">
    <location>
        <begin position="458"/>
        <end position="546"/>
    </location>
</feature>
<keyword evidence="12" id="KW-1185">Reference proteome</keyword>
<dbReference type="InterPro" id="IPR009100">
    <property type="entry name" value="AcylCoA_DH/oxidase_NM_dom_sf"/>
</dbReference>
<organism evidence="11 12">
    <name type="scientific">Sphingomonas caseinilyticus</name>
    <dbReference type="NCBI Taxonomy" id="2908205"/>
    <lineage>
        <taxon>Bacteria</taxon>
        <taxon>Pseudomonadati</taxon>
        <taxon>Pseudomonadota</taxon>
        <taxon>Alphaproteobacteria</taxon>
        <taxon>Sphingomonadales</taxon>
        <taxon>Sphingomonadaceae</taxon>
        <taxon>Sphingomonas</taxon>
    </lineage>
</organism>
<evidence type="ECO:0000256" key="5">
    <source>
        <dbReference type="ARBA" id="ARBA00023002"/>
    </source>
</evidence>
<evidence type="ECO:0000256" key="3">
    <source>
        <dbReference type="ARBA" id="ARBA00022630"/>
    </source>
</evidence>
<dbReference type="Gene3D" id="2.40.110.10">
    <property type="entry name" value="Butyryl-CoA Dehydrogenase, subunit A, domain 2"/>
    <property type="match status" value="1"/>
</dbReference>
<dbReference type="Proteomes" id="UP001203410">
    <property type="component" value="Unassembled WGS sequence"/>
</dbReference>
<dbReference type="PANTHER" id="PTHR42803">
    <property type="entry name" value="ACYL-COA DEHYDROGENASE"/>
    <property type="match status" value="1"/>
</dbReference>
<dbReference type="SUPFAM" id="SSF56645">
    <property type="entry name" value="Acyl-CoA dehydrogenase NM domain-like"/>
    <property type="match status" value="1"/>
</dbReference>
<dbReference type="EMBL" id="JAMGBA010000001">
    <property type="protein sequence ID" value="MCL6697331.1"/>
    <property type="molecule type" value="Genomic_DNA"/>
</dbReference>
<dbReference type="Pfam" id="PF12806">
    <property type="entry name" value="Acyl-CoA_dh_C"/>
    <property type="match status" value="1"/>
</dbReference>
<dbReference type="InterPro" id="IPR046373">
    <property type="entry name" value="Acyl-CoA_Oxase/DH_mid-dom_sf"/>
</dbReference>
<dbReference type="InterPro" id="IPR006091">
    <property type="entry name" value="Acyl-CoA_Oxase/DH_mid-dom"/>
</dbReference>
<dbReference type="Pfam" id="PF02771">
    <property type="entry name" value="Acyl-CoA_dh_N"/>
    <property type="match status" value="1"/>
</dbReference>
<evidence type="ECO:0000256" key="1">
    <source>
        <dbReference type="ARBA" id="ARBA00001974"/>
    </source>
</evidence>
<evidence type="ECO:0000259" key="7">
    <source>
        <dbReference type="Pfam" id="PF00441"/>
    </source>
</evidence>
<dbReference type="Pfam" id="PF02770">
    <property type="entry name" value="Acyl-CoA_dh_M"/>
    <property type="match status" value="1"/>
</dbReference>
<sequence length="552" mass="57872">MSFIAPVSDQRLTLNAVVGIGELEGGPDAEMVDAVLEGAAALAEGEFAPLASIGDTVGARWDNGRVTMPAGFKAAWQSFVEGGWMTLAAHEEHGGQGLPHSMSAALMDNLNAANLGFALCPMLSMGAIEAIAQHGSDELKRDYLPKIVSGEWPATMNLTEPAAGSDVGALKTKAEAVGDGSWRIKGTKIFITYGEHDLSDQIIHLVLARTAGAPEGTRGISLFLVPKLMPDGSANDVRCVSIEHKLGIHASPTCVMSYGDHEGAIGWLVGPELGGMAAMFTMMNNARLNVGLQGVGIAERATQRAVAYALERKQGLRNRLPVPIAEHPDVRRMLLRMRALTMGARALLYYAFGQVDRAARGDGAAALRAEVLTPLAKAWGTDVGCEVASLGIQVHGGMGYIEETGAAQHLRDARIAPIYEGTNGIQAADLVGRKLGLDGGLAFDGLIADVRDETRDARLVALADAVEVAATTLRESAPDDRLAGSYPFLTMTSVMVAGWLVERMARSEGADARTKAATDFFVATIVPEALGLGAAAEAGAALLYEVPAEALA</sequence>
<reference evidence="11 12" key="1">
    <citation type="submission" date="2022-05" db="EMBL/GenBank/DDBJ databases">
        <authorList>
            <person name="Jo J.-H."/>
            <person name="Im W.-T."/>
        </authorList>
    </citation>
    <scope>NUCLEOTIDE SEQUENCE [LARGE SCALE GENOMIC DNA]</scope>
    <source>
        <strain evidence="11 12">NSE70-1</strain>
    </source>
</reference>
<evidence type="ECO:0000313" key="12">
    <source>
        <dbReference type="Proteomes" id="UP001203410"/>
    </source>
</evidence>
<comment type="cofactor">
    <cofactor evidence="1 6">
        <name>FAD</name>
        <dbReference type="ChEBI" id="CHEBI:57692"/>
    </cofactor>
</comment>
<evidence type="ECO:0000256" key="6">
    <source>
        <dbReference type="RuleBase" id="RU362125"/>
    </source>
</evidence>
<dbReference type="InterPro" id="IPR036250">
    <property type="entry name" value="AcylCo_DH-like_C"/>
</dbReference>
<dbReference type="Gene3D" id="1.10.540.10">
    <property type="entry name" value="Acyl-CoA dehydrogenase/oxidase, N-terminal domain"/>
    <property type="match status" value="1"/>
</dbReference>
<dbReference type="InterPro" id="IPR009075">
    <property type="entry name" value="AcylCo_DH/oxidase_C"/>
</dbReference>
<dbReference type="Gene3D" id="1.20.140.10">
    <property type="entry name" value="Butyryl-CoA Dehydrogenase, subunit A, domain 3"/>
    <property type="match status" value="1"/>
</dbReference>
<comment type="similarity">
    <text evidence="2 6">Belongs to the acyl-CoA dehydrogenase family.</text>
</comment>
<feature type="domain" description="Acyl-CoA dehydrogenase/oxidase C-terminal" evidence="7">
    <location>
        <begin position="275"/>
        <end position="430"/>
    </location>
</feature>
<evidence type="ECO:0000313" key="11">
    <source>
        <dbReference type="EMBL" id="MCL6697331.1"/>
    </source>
</evidence>
<feature type="domain" description="Acyl-CoA dehydrogenase/oxidase N-terminal" evidence="9">
    <location>
        <begin position="59"/>
        <end position="151"/>
    </location>
</feature>
<dbReference type="RefSeq" id="WP_249902707.1">
    <property type="nucleotide sequence ID" value="NZ_JAMGBA010000001.1"/>
</dbReference>
<keyword evidence="4 6" id="KW-0274">FAD</keyword>
<dbReference type="InterPro" id="IPR013786">
    <property type="entry name" value="AcylCoA_DH/ox_N"/>
</dbReference>
<evidence type="ECO:0000259" key="8">
    <source>
        <dbReference type="Pfam" id="PF02770"/>
    </source>
</evidence>
<dbReference type="SUPFAM" id="SSF47203">
    <property type="entry name" value="Acyl-CoA dehydrogenase C-terminal domain-like"/>
    <property type="match status" value="1"/>
</dbReference>
<keyword evidence="3 6" id="KW-0285">Flavoprotein</keyword>
<feature type="domain" description="Acyl-CoA oxidase/dehydrogenase middle" evidence="8">
    <location>
        <begin position="156"/>
        <end position="257"/>
    </location>
</feature>
<accession>A0ABT0RQU9</accession>
<protein>
    <submittedName>
        <fullName evidence="11">Acyl-CoA dehydrogenase</fullName>
    </submittedName>
</protein>
<dbReference type="InterPro" id="IPR025878">
    <property type="entry name" value="Acyl-CoA_dh-like_C_dom"/>
</dbReference>
<dbReference type="Pfam" id="PF00441">
    <property type="entry name" value="Acyl-CoA_dh_1"/>
    <property type="match status" value="1"/>
</dbReference>
<keyword evidence="5 6" id="KW-0560">Oxidoreductase</keyword>
<proteinExistence type="inferred from homology"/>